<dbReference type="Gene3D" id="1.20.120.1620">
    <property type="match status" value="1"/>
</dbReference>
<comment type="caution">
    <text evidence="1">The sequence shown here is derived from an EMBL/GenBank/DDBJ whole genome shotgun (WGS) entry which is preliminary data.</text>
</comment>
<sequence length="152" mass="17479">MKNIFLLLVILIVSCNINNQIKDENSDKWRRNNWEEDFKSKVFCDCVLAGLNDKKLADEILIQDRSFASPINYVLFDSLSKEVIKPVIQQLRQDSAKSVLSVSENAAGKKIFKTCLNFYQSKKLDSIVKIQQIKWSKITNIDSLISKKVSSY</sequence>
<keyword evidence="2" id="KW-1185">Reference proteome</keyword>
<dbReference type="InterPro" id="IPR038314">
    <property type="entry name" value="T6SS_sf"/>
</dbReference>
<evidence type="ECO:0000313" key="2">
    <source>
        <dbReference type="Proteomes" id="UP000632774"/>
    </source>
</evidence>
<dbReference type="Proteomes" id="UP000632774">
    <property type="component" value="Unassembled WGS sequence"/>
</dbReference>
<proteinExistence type="predicted"/>
<dbReference type="PROSITE" id="PS51257">
    <property type="entry name" value="PROKAR_LIPOPROTEIN"/>
    <property type="match status" value="1"/>
</dbReference>
<organism evidence="1 2">
    <name type="scientific">Mucilaginibacter boryungensis</name>
    <dbReference type="NCBI Taxonomy" id="768480"/>
    <lineage>
        <taxon>Bacteria</taxon>
        <taxon>Pseudomonadati</taxon>
        <taxon>Bacteroidota</taxon>
        <taxon>Sphingobacteriia</taxon>
        <taxon>Sphingobacteriales</taxon>
        <taxon>Sphingobacteriaceae</taxon>
        <taxon>Mucilaginibacter</taxon>
    </lineage>
</organism>
<gene>
    <name evidence="1" type="ORF">IRJ18_03260</name>
</gene>
<evidence type="ECO:0000313" key="1">
    <source>
        <dbReference type="EMBL" id="MBE9665366.1"/>
    </source>
</evidence>
<reference evidence="1 2" key="1">
    <citation type="submission" date="2020-10" db="EMBL/GenBank/DDBJ databases">
        <title>Mucilaginibacter mali sp. nov., isolated from rhizosphere soil of apple orchard.</title>
        <authorList>
            <person name="Lee J.-S."/>
            <person name="Kim H.S."/>
            <person name="Kim J.-S."/>
        </authorList>
    </citation>
    <scope>NUCLEOTIDE SEQUENCE [LARGE SCALE GENOMIC DNA]</scope>
    <source>
        <strain evidence="1 2">KCTC 23157</strain>
    </source>
</reference>
<accession>A0ABR9XDS2</accession>
<dbReference type="EMBL" id="JADFFM010000001">
    <property type="protein sequence ID" value="MBE9665366.1"/>
    <property type="molecule type" value="Genomic_DNA"/>
</dbReference>
<name>A0ABR9XDS2_9SPHI</name>
<protein>
    <submittedName>
        <fullName evidence="1">Uncharacterized protein</fullName>
    </submittedName>
</protein>
<dbReference type="RefSeq" id="WP_194104761.1">
    <property type="nucleotide sequence ID" value="NZ_JADFFM010000001.1"/>
</dbReference>